<evidence type="ECO:0000313" key="2">
    <source>
        <dbReference type="Proteomes" id="UP000001203"/>
    </source>
</evidence>
<evidence type="ECO:0000313" key="1">
    <source>
        <dbReference type="EMBL" id="ACB52203.1"/>
    </source>
</evidence>
<keyword evidence="2" id="KW-1185">Reference proteome</keyword>
<dbReference type="HOGENOM" id="CLU_2751006_0_0_3"/>
<protein>
    <submittedName>
        <fullName evidence="1">Uncharacterized protein</fullName>
    </submittedName>
</protein>
<accession>B1WV06</accession>
<sequence length="70" mass="8263">MKVCLDVCCLNRPLDDLTQERIKLEAEAINMILNYCTNRLLILINSDAIEFEISKNIDNFKIEQVKIYYH</sequence>
<dbReference type="EMBL" id="CP000806">
    <property type="protein sequence ID" value="ACB52203.1"/>
    <property type="molecule type" value="Genomic_DNA"/>
</dbReference>
<dbReference type="STRING" id="43989.cce_2855"/>
<dbReference type="AlphaFoldDB" id="B1WV06"/>
<proteinExistence type="predicted"/>
<gene>
    <name evidence="1" type="ordered locus">cce_2855</name>
</gene>
<dbReference type="Proteomes" id="UP000001203">
    <property type="component" value="Chromosome circular"/>
</dbReference>
<organism evidence="1 2">
    <name type="scientific">Crocosphaera subtropica (strain ATCC 51142 / BH68)</name>
    <name type="common">Cyanothece sp. (strain ATCC 51142)</name>
    <dbReference type="NCBI Taxonomy" id="43989"/>
    <lineage>
        <taxon>Bacteria</taxon>
        <taxon>Bacillati</taxon>
        <taxon>Cyanobacteriota</taxon>
        <taxon>Cyanophyceae</taxon>
        <taxon>Oscillatoriophycideae</taxon>
        <taxon>Chroococcales</taxon>
        <taxon>Aphanothecaceae</taxon>
        <taxon>Crocosphaera</taxon>
        <taxon>Crocosphaera subtropica</taxon>
    </lineage>
</organism>
<dbReference type="RefSeq" id="WP_009547319.1">
    <property type="nucleotide sequence ID" value="NC_010546.1"/>
</dbReference>
<dbReference type="eggNOG" id="COG4113">
    <property type="taxonomic scope" value="Bacteria"/>
</dbReference>
<dbReference type="KEGG" id="cyt:cce_2855"/>
<name>B1WV06_CROS5</name>
<reference evidence="1 2" key="1">
    <citation type="journal article" date="2008" name="Proc. Natl. Acad. Sci. U.S.A.">
        <title>The genome of Cyanothece 51142, a unicellular diazotrophic cyanobacterium important in the marine nitrogen cycle.</title>
        <authorList>
            <person name="Welsh E.A."/>
            <person name="Liberton M."/>
            <person name="Stoeckel J."/>
            <person name="Loh T."/>
            <person name="Elvitigala T."/>
            <person name="Wang C."/>
            <person name="Wollam A."/>
            <person name="Fulton R.S."/>
            <person name="Clifton S.W."/>
            <person name="Jacobs J.M."/>
            <person name="Aurora R."/>
            <person name="Ghosh B.K."/>
            <person name="Sherman L.A."/>
            <person name="Smith R.D."/>
            <person name="Wilson R.K."/>
            <person name="Pakrasi H.B."/>
        </authorList>
    </citation>
    <scope>NUCLEOTIDE SEQUENCE [LARGE SCALE GENOMIC DNA]</scope>
    <source>
        <strain evidence="2">ATCC 51142 / BH68</strain>
    </source>
</reference>